<name>A0A9E7GE39_9LILI</name>
<evidence type="ECO:0000313" key="3">
    <source>
        <dbReference type="Proteomes" id="UP001055439"/>
    </source>
</evidence>
<evidence type="ECO:0000256" key="1">
    <source>
        <dbReference type="SAM" id="Phobius"/>
    </source>
</evidence>
<feature type="transmembrane region" description="Helical" evidence="1">
    <location>
        <begin position="137"/>
        <end position="155"/>
    </location>
</feature>
<proteinExistence type="predicted"/>
<reference evidence="2" key="1">
    <citation type="submission" date="2022-05" db="EMBL/GenBank/DDBJ databases">
        <title>The Musa troglodytarum L. genome provides insights into the mechanism of non-climacteric behaviour and enrichment of carotenoids.</title>
        <authorList>
            <person name="Wang J."/>
        </authorList>
    </citation>
    <scope>NUCLEOTIDE SEQUENCE</scope>
    <source>
        <tissue evidence="2">Leaf</tissue>
    </source>
</reference>
<keyword evidence="1" id="KW-1133">Transmembrane helix</keyword>
<dbReference type="EMBL" id="CP097508">
    <property type="protein sequence ID" value="URE10299.1"/>
    <property type="molecule type" value="Genomic_DNA"/>
</dbReference>
<protein>
    <recommendedName>
        <fullName evidence="4">Transmembrane protein</fullName>
    </recommendedName>
</protein>
<organism evidence="2 3">
    <name type="scientific">Musa troglodytarum</name>
    <name type="common">fe'i banana</name>
    <dbReference type="NCBI Taxonomy" id="320322"/>
    <lineage>
        <taxon>Eukaryota</taxon>
        <taxon>Viridiplantae</taxon>
        <taxon>Streptophyta</taxon>
        <taxon>Embryophyta</taxon>
        <taxon>Tracheophyta</taxon>
        <taxon>Spermatophyta</taxon>
        <taxon>Magnoliopsida</taxon>
        <taxon>Liliopsida</taxon>
        <taxon>Zingiberales</taxon>
        <taxon>Musaceae</taxon>
        <taxon>Musa</taxon>
    </lineage>
</organism>
<keyword evidence="3" id="KW-1185">Reference proteome</keyword>
<evidence type="ECO:0008006" key="4">
    <source>
        <dbReference type="Google" id="ProtNLM"/>
    </source>
</evidence>
<sequence length="207" mass="23191">MRRKPRARRQEAFDDFLLHRCSIFLRCSVVCIPSSLGLLGFLPGSGHSVISGSWRDGSGVLDHEARKTLFCLVNLLLLGHLSAFLGVFSCASSVESFWFSAFSDAEAIVLMRQSYAGPELVRFLDVTSCFWTLDGSFGFRLEVIIFGSFFCFVSWTRSAFSCGRTVLPQSFVGFLEVITSRFQDRGGVFRMVVLCWIMELGGQSFVR</sequence>
<keyword evidence="1" id="KW-0472">Membrane</keyword>
<keyword evidence="1" id="KW-0812">Transmembrane</keyword>
<feature type="transmembrane region" description="Helical" evidence="1">
    <location>
        <begin position="69"/>
        <end position="94"/>
    </location>
</feature>
<gene>
    <name evidence="2" type="ORF">MUK42_23523</name>
</gene>
<accession>A0A9E7GE39</accession>
<dbReference type="AlphaFoldDB" id="A0A9E7GE39"/>
<dbReference type="Proteomes" id="UP001055439">
    <property type="component" value="Chromosome 6"/>
</dbReference>
<evidence type="ECO:0000313" key="2">
    <source>
        <dbReference type="EMBL" id="URE10299.1"/>
    </source>
</evidence>